<gene>
    <name evidence="2" type="ORF">VNI00_002782</name>
</gene>
<protein>
    <submittedName>
        <fullName evidence="2">Uncharacterized protein</fullName>
    </submittedName>
</protein>
<feature type="region of interest" description="Disordered" evidence="1">
    <location>
        <begin position="104"/>
        <end position="154"/>
    </location>
</feature>
<dbReference type="Proteomes" id="UP001383192">
    <property type="component" value="Unassembled WGS sequence"/>
</dbReference>
<proteinExistence type="predicted"/>
<keyword evidence="3" id="KW-1185">Reference proteome</keyword>
<feature type="region of interest" description="Disordered" evidence="1">
    <location>
        <begin position="1"/>
        <end position="46"/>
    </location>
</feature>
<feature type="compositionally biased region" description="Polar residues" evidence="1">
    <location>
        <begin position="8"/>
        <end position="21"/>
    </location>
</feature>
<feature type="compositionally biased region" description="Polar residues" evidence="1">
    <location>
        <begin position="31"/>
        <end position="46"/>
    </location>
</feature>
<comment type="caution">
    <text evidence="2">The sequence shown here is derived from an EMBL/GenBank/DDBJ whole genome shotgun (WGS) entry which is preliminary data.</text>
</comment>
<dbReference type="AlphaFoldDB" id="A0AAW0DXR1"/>
<evidence type="ECO:0000313" key="3">
    <source>
        <dbReference type="Proteomes" id="UP001383192"/>
    </source>
</evidence>
<sequence length="342" mass="38091">MKGGHYSPQYTSWQSSGSPQQLYPGIGVETPASQTPTPASHGSYQLTSTSYHDPGWSQNLHSTAMVNTPVPSTSYNNTYIADSAHPPYHYSQYNIHQYPNAASRQISPAGSHEHLSPSPYQGSNAHLSPPATPENSETSAPAPPPSENNDSGSLLFAHPQVSALQKIRKNFVTDASICLQQPQRLYSHREQLEFFKAALSLPFSVTPSPFIPQAMYKPHTNSDRRRYVEEVELDPPIYFWANNPSECGISLTDALHSRVRRLENRDETVFEGRGPSVSIRLEWPGYRQWSRQIPTKDFKSPPGPITKAKLAKNVAKNDKTSISKKMPIRDGAWVVLDRLTLN</sequence>
<evidence type="ECO:0000256" key="1">
    <source>
        <dbReference type="SAM" id="MobiDB-lite"/>
    </source>
</evidence>
<reference evidence="2 3" key="1">
    <citation type="submission" date="2024-01" db="EMBL/GenBank/DDBJ databases">
        <title>A draft genome for a cacao thread blight-causing isolate of Paramarasmius palmivorus.</title>
        <authorList>
            <person name="Baruah I.K."/>
            <person name="Bukari Y."/>
            <person name="Amoako-Attah I."/>
            <person name="Meinhardt L.W."/>
            <person name="Bailey B.A."/>
            <person name="Cohen S.P."/>
        </authorList>
    </citation>
    <scope>NUCLEOTIDE SEQUENCE [LARGE SCALE GENOMIC DNA]</scope>
    <source>
        <strain evidence="2 3">GH-12</strain>
    </source>
</reference>
<organism evidence="2 3">
    <name type="scientific">Paramarasmius palmivorus</name>
    <dbReference type="NCBI Taxonomy" id="297713"/>
    <lineage>
        <taxon>Eukaryota</taxon>
        <taxon>Fungi</taxon>
        <taxon>Dikarya</taxon>
        <taxon>Basidiomycota</taxon>
        <taxon>Agaricomycotina</taxon>
        <taxon>Agaricomycetes</taxon>
        <taxon>Agaricomycetidae</taxon>
        <taxon>Agaricales</taxon>
        <taxon>Marasmiineae</taxon>
        <taxon>Marasmiaceae</taxon>
        <taxon>Paramarasmius</taxon>
    </lineage>
</organism>
<evidence type="ECO:0000313" key="2">
    <source>
        <dbReference type="EMBL" id="KAK7056230.1"/>
    </source>
</evidence>
<name>A0AAW0DXR1_9AGAR</name>
<dbReference type="EMBL" id="JAYKXP010000007">
    <property type="protein sequence ID" value="KAK7056230.1"/>
    <property type="molecule type" value="Genomic_DNA"/>
</dbReference>
<accession>A0AAW0DXR1</accession>